<reference evidence="1" key="1">
    <citation type="journal article" date="2014" name="Int. J. Syst. Evol. Microbiol.">
        <title>Complete genome sequence of Corynebacterium casei LMG S-19264T (=DSM 44701T), isolated from a smear-ripened cheese.</title>
        <authorList>
            <consortium name="US DOE Joint Genome Institute (JGI-PGF)"/>
            <person name="Walter F."/>
            <person name="Albersmeier A."/>
            <person name="Kalinowski J."/>
            <person name="Ruckert C."/>
        </authorList>
    </citation>
    <scope>NUCLEOTIDE SEQUENCE</scope>
    <source>
        <strain evidence="1">KCTC 32020</strain>
    </source>
</reference>
<organism evidence="1 2">
    <name type="scientific">Vulcaniibacterium thermophilum</name>
    <dbReference type="NCBI Taxonomy" id="1169913"/>
    <lineage>
        <taxon>Bacteria</taxon>
        <taxon>Pseudomonadati</taxon>
        <taxon>Pseudomonadota</taxon>
        <taxon>Gammaproteobacteria</taxon>
        <taxon>Lysobacterales</taxon>
        <taxon>Lysobacteraceae</taxon>
        <taxon>Vulcaniibacterium</taxon>
    </lineage>
</organism>
<dbReference type="Gene3D" id="3.40.50.10320">
    <property type="entry name" value="LmbE-like"/>
    <property type="match status" value="1"/>
</dbReference>
<comment type="caution">
    <text evidence="1">The sequence shown here is derived from an EMBL/GenBank/DDBJ whole genome shotgun (WGS) entry which is preliminary data.</text>
</comment>
<dbReference type="OrthoDB" id="9131871at2"/>
<protein>
    <recommendedName>
        <fullName evidence="3">PIG-L family deacetylase</fullName>
    </recommendedName>
</protein>
<evidence type="ECO:0000313" key="2">
    <source>
        <dbReference type="Proteomes" id="UP000636453"/>
    </source>
</evidence>
<dbReference type="EMBL" id="BNCF01000015">
    <property type="protein sequence ID" value="GHE41281.1"/>
    <property type="molecule type" value="Genomic_DNA"/>
</dbReference>
<dbReference type="Proteomes" id="UP000636453">
    <property type="component" value="Unassembled WGS sequence"/>
</dbReference>
<keyword evidence="2" id="KW-1185">Reference proteome</keyword>
<dbReference type="PANTHER" id="PTHR12993:SF11">
    <property type="entry name" value="N-ACETYLGLUCOSAMINYL-PHOSPHATIDYLINOSITOL DE-N-ACETYLASE"/>
    <property type="match status" value="1"/>
</dbReference>
<reference evidence="1" key="2">
    <citation type="submission" date="2020-09" db="EMBL/GenBank/DDBJ databases">
        <authorList>
            <person name="Sun Q."/>
            <person name="Kim S."/>
        </authorList>
    </citation>
    <scope>NUCLEOTIDE SEQUENCE</scope>
    <source>
        <strain evidence="1">KCTC 32020</strain>
    </source>
</reference>
<dbReference type="AlphaFoldDB" id="A0A919DGM0"/>
<proteinExistence type="predicted"/>
<dbReference type="PANTHER" id="PTHR12993">
    <property type="entry name" value="N-ACETYLGLUCOSAMINYL-PHOSPHATIDYLINOSITOL DE-N-ACETYLASE-RELATED"/>
    <property type="match status" value="1"/>
</dbReference>
<dbReference type="Pfam" id="PF02585">
    <property type="entry name" value="PIG-L"/>
    <property type="match status" value="1"/>
</dbReference>
<dbReference type="InterPro" id="IPR003737">
    <property type="entry name" value="GlcNAc_PI_deacetylase-related"/>
</dbReference>
<gene>
    <name evidence="1" type="ORF">GCM10007167_24030</name>
</gene>
<name>A0A919DGM0_9GAMM</name>
<evidence type="ECO:0000313" key="1">
    <source>
        <dbReference type="EMBL" id="GHE41281.1"/>
    </source>
</evidence>
<dbReference type="RefSeq" id="WP_146473562.1">
    <property type="nucleotide sequence ID" value="NZ_BNCF01000015.1"/>
</dbReference>
<dbReference type="SUPFAM" id="SSF102588">
    <property type="entry name" value="LmbE-like"/>
    <property type="match status" value="1"/>
</dbReference>
<accession>A0A919DGM0</accession>
<sequence length="255" mass="28457">MAGRFLFLLAHPDDEFACSMRIRALVREGGEVHCAYLTDGGYGGQPVERRRHESLRVLRRLGVPAERAHFMGEQHGLPDGGLHSHLDRAYSALEALVARIGALDGLHVPAWEGGHQDHDAVHLLGVALAVQHGWAEALRQFPLYHGAGMPGPFFRVLAPLAENGTVRSYTAPWPERLLAIRLCLAYASQWRTWVGLLPFFALHMLLRGAFPEQAVDPRRVRSTPHAGQPLYERRGFLPYVRFREAADAFLAARNL</sequence>
<dbReference type="InterPro" id="IPR024078">
    <property type="entry name" value="LmbE-like_dom_sf"/>
</dbReference>
<dbReference type="GO" id="GO:0016811">
    <property type="term" value="F:hydrolase activity, acting on carbon-nitrogen (but not peptide) bonds, in linear amides"/>
    <property type="evidence" value="ECO:0007669"/>
    <property type="project" value="TreeGrafter"/>
</dbReference>
<evidence type="ECO:0008006" key="3">
    <source>
        <dbReference type="Google" id="ProtNLM"/>
    </source>
</evidence>